<sequence length="184" mass="20218">MKRIFGIASIFLVFGLIFPISLRSEDLKISQKTLKFTVIHPFKTVNGVCGEVNITPTTYSTGANGIQLPKAVKIEAPLKEFRSGDENRDSHILESLGFPEIQSVSFSSTSIDVTEGGWFVSGNLTVNGVTKPVKTRANISSSNGQIEVSGKFQIKMGEYRISPPSLLFAKAKEEVEIEFSFLLR</sequence>
<dbReference type="PANTHER" id="PTHR34406:SF1">
    <property type="entry name" value="PROTEIN YCEI"/>
    <property type="match status" value="1"/>
</dbReference>
<dbReference type="InterPro" id="IPR036761">
    <property type="entry name" value="TTHA0802/YceI-like_sf"/>
</dbReference>
<dbReference type="InterPro" id="IPR007372">
    <property type="entry name" value="Lipid/polyisoprenoid-bd_YceI"/>
</dbReference>
<dbReference type="RefSeq" id="WP_010419673.1">
    <property type="nucleotide sequence ID" value="NZ_MCRM02000002.1"/>
</dbReference>
<organism evidence="2 3">
    <name type="scientific">Leptospira inadai serovar Lyme</name>
    <dbReference type="NCBI Taxonomy" id="293084"/>
    <lineage>
        <taxon>Bacteria</taxon>
        <taxon>Pseudomonadati</taxon>
        <taxon>Spirochaetota</taxon>
        <taxon>Spirochaetia</taxon>
        <taxon>Leptospirales</taxon>
        <taxon>Leptospiraceae</taxon>
        <taxon>Leptospira</taxon>
    </lineage>
</organism>
<feature type="domain" description="Lipid/polyisoprenoid-binding YceI-like" evidence="1">
    <location>
        <begin position="31"/>
        <end position="184"/>
    </location>
</feature>
<reference evidence="2" key="1">
    <citation type="submission" date="2018-01" db="EMBL/GenBank/DDBJ databases">
        <title>Genomic characterization of Leptospira inadai serogroup Lyme isolated from captured rat in Brazil and comparative analysis with human reference strain.</title>
        <authorList>
            <person name="Moreno L.Z."/>
            <person name="Loureiro A.P."/>
            <person name="Miraglia F."/>
            <person name="Kremer F.S."/>
            <person name="Eslabao M.R."/>
            <person name="Dellagostin O.A."/>
            <person name="Lilenbaum W."/>
            <person name="Moreno A.M."/>
        </authorList>
    </citation>
    <scope>NUCLEOTIDE SEQUENCE [LARGE SCALE GENOMIC DNA]</scope>
    <source>
        <strain evidence="2">M34/99</strain>
    </source>
</reference>
<proteinExistence type="predicted"/>
<dbReference type="Gene3D" id="2.40.128.110">
    <property type="entry name" value="Lipid/polyisoprenoid-binding, YceI-like"/>
    <property type="match status" value="1"/>
</dbReference>
<name>A0ABX4YMZ0_9LEPT</name>
<evidence type="ECO:0000313" key="3">
    <source>
        <dbReference type="Proteomes" id="UP000094669"/>
    </source>
</evidence>
<dbReference type="Proteomes" id="UP000094669">
    <property type="component" value="Unassembled WGS sequence"/>
</dbReference>
<gene>
    <name evidence="2" type="ORF">BES34_003430</name>
</gene>
<dbReference type="Pfam" id="PF04264">
    <property type="entry name" value="YceI"/>
    <property type="match status" value="1"/>
</dbReference>
<evidence type="ECO:0000313" key="2">
    <source>
        <dbReference type="EMBL" id="PNV76644.1"/>
    </source>
</evidence>
<accession>A0ABX4YMZ0</accession>
<protein>
    <submittedName>
        <fullName evidence="2">YceI family protein</fullName>
    </submittedName>
</protein>
<evidence type="ECO:0000259" key="1">
    <source>
        <dbReference type="SMART" id="SM00867"/>
    </source>
</evidence>
<dbReference type="PANTHER" id="PTHR34406">
    <property type="entry name" value="PROTEIN YCEI"/>
    <property type="match status" value="1"/>
</dbReference>
<dbReference type="EMBL" id="MCRM02000002">
    <property type="protein sequence ID" value="PNV76644.1"/>
    <property type="molecule type" value="Genomic_DNA"/>
</dbReference>
<dbReference type="SUPFAM" id="SSF101874">
    <property type="entry name" value="YceI-like"/>
    <property type="match status" value="1"/>
</dbReference>
<keyword evidence="3" id="KW-1185">Reference proteome</keyword>
<dbReference type="SMART" id="SM00867">
    <property type="entry name" value="YceI"/>
    <property type="match status" value="1"/>
</dbReference>
<comment type="caution">
    <text evidence="2">The sequence shown here is derived from an EMBL/GenBank/DDBJ whole genome shotgun (WGS) entry which is preliminary data.</text>
</comment>